<dbReference type="FunFam" id="1.10.8.60:FF:000073">
    <property type="entry name" value="ORC1-type DNA replication protein"/>
    <property type="match status" value="1"/>
</dbReference>
<dbReference type="OrthoDB" id="195574at2157"/>
<protein>
    <recommendedName>
        <fullName evidence="5">ORC1-type DNA replication protein</fullName>
    </recommendedName>
</protein>
<dbReference type="InterPro" id="IPR036388">
    <property type="entry name" value="WH-like_DNA-bd_sf"/>
</dbReference>
<dbReference type="Gene3D" id="3.40.50.300">
    <property type="entry name" value="P-loop containing nucleotide triphosphate hydrolases"/>
    <property type="match status" value="1"/>
</dbReference>
<feature type="binding site" evidence="5">
    <location>
        <position position="211"/>
    </location>
    <ligand>
        <name>ATP</name>
        <dbReference type="ChEBI" id="CHEBI:30616"/>
    </ligand>
</feature>
<keyword evidence="9" id="KW-1185">Reference proteome</keyword>
<dbReference type="InterPro" id="IPR041664">
    <property type="entry name" value="AAA_16"/>
</dbReference>
<dbReference type="GO" id="GO:0051301">
    <property type="term" value="P:cell division"/>
    <property type="evidence" value="ECO:0007669"/>
    <property type="project" value="UniProtKB-KW"/>
</dbReference>
<dbReference type="Pfam" id="PF09079">
    <property type="entry name" value="WHD_Cdc6"/>
    <property type="match status" value="1"/>
</dbReference>
<evidence type="ECO:0000256" key="4">
    <source>
        <dbReference type="ARBA" id="ARBA00022840"/>
    </source>
</evidence>
<evidence type="ECO:0000259" key="6">
    <source>
        <dbReference type="SMART" id="SM00382"/>
    </source>
</evidence>
<dbReference type="PANTHER" id="PTHR10763:SF22">
    <property type="entry name" value="ORC1-TYPE DNA REPLICATION PROTEIN"/>
    <property type="match status" value="1"/>
</dbReference>
<dbReference type="Proteomes" id="UP000011607">
    <property type="component" value="Unassembled WGS sequence"/>
</dbReference>
<organism evidence="8 9">
    <name type="scientific">Halobiforma nitratireducens JCM 10879</name>
    <dbReference type="NCBI Taxonomy" id="1227454"/>
    <lineage>
        <taxon>Archaea</taxon>
        <taxon>Methanobacteriati</taxon>
        <taxon>Methanobacteriota</taxon>
        <taxon>Stenosarchaea group</taxon>
        <taxon>Halobacteria</taxon>
        <taxon>Halobacteriales</taxon>
        <taxon>Natrialbaceae</taxon>
        <taxon>Halobiforma</taxon>
    </lineage>
</organism>
<dbReference type="Pfam" id="PF22703">
    <property type="entry name" value="Cdc6_lid"/>
    <property type="match status" value="1"/>
</dbReference>
<feature type="domain" description="AAA+ ATPase" evidence="6">
    <location>
        <begin position="50"/>
        <end position="234"/>
    </location>
</feature>
<evidence type="ECO:0000313" key="9">
    <source>
        <dbReference type="Proteomes" id="UP000011607"/>
    </source>
</evidence>
<dbReference type="InterPro" id="IPR003593">
    <property type="entry name" value="AAA+_ATPase"/>
</dbReference>
<comment type="function">
    <text evidence="5">Involved in regulation of DNA replication.</text>
</comment>
<dbReference type="PANTHER" id="PTHR10763">
    <property type="entry name" value="CELL DIVISION CONTROL PROTEIN 6-RELATED"/>
    <property type="match status" value="1"/>
</dbReference>
<dbReference type="PATRIC" id="fig|1227454.3.peg.365"/>
<keyword evidence="3 5" id="KW-0547">Nucleotide-binding</keyword>
<dbReference type="InterPro" id="IPR055237">
    <property type="entry name" value="Cdc6_lid"/>
</dbReference>
<keyword evidence="4 5" id="KW-0067">ATP-binding</keyword>
<evidence type="ECO:0000256" key="1">
    <source>
        <dbReference type="ARBA" id="ARBA00006184"/>
    </source>
</evidence>
<accession>M0MML7</accession>
<dbReference type="RefSeq" id="WP_006671339.1">
    <property type="nucleotide sequence ID" value="NZ_AOMA01000012.1"/>
</dbReference>
<dbReference type="CDD" id="cd08768">
    <property type="entry name" value="Cdc6_C"/>
    <property type="match status" value="1"/>
</dbReference>
<dbReference type="InterPro" id="IPR036390">
    <property type="entry name" value="WH_DNA-bd_sf"/>
</dbReference>
<dbReference type="EMBL" id="AOMA01000012">
    <property type="protein sequence ID" value="EMA45979.1"/>
    <property type="molecule type" value="Genomic_DNA"/>
</dbReference>
<sequence length="398" mass="44483">MSGPFSDLTDTIFADKSVLSESYQPEEILERDEEIEAFSHALQDVLFGREPENIFLYGKAGLGKTAVTKYMMEELESEVEVREAADDLHVHEINCNGKTLFMVVRRLVNDLLSPDASPFPKRGLGTGDAFDELYAQLDRLGGTHLIVFDEIDHLDDVDTLLYELPRARSNGHITDSLVGIIGISNNYTFRQSLSAKVKDTLMETEISFSPYDAGELRTILRDRADRAFVDGACDDSAIAKAAALSAQDMGNARQAIDLLRVGAEVAEREGDEVVDDAHIEDARTLVQRGRLRNKIRDQTEHAQYILETIAKLEERGDVPARSKEIQEGYERVADAYGATPLTTLKSIQDHLSDLHMLGFLVRHERNKGLSGGQYYEYELDLDPSIVLETREDIVQTAD</sequence>
<gene>
    <name evidence="8" type="ORF">C446_01833</name>
</gene>
<dbReference type="Pfam" id="PF13191">
    <property type="entry name" value="AAA_16"/>
    <property type="match status" value="1"/>
</dbReference>
<dbReference type="eggNOG" id="arCOG00467">
    <property type="taxonomic scope" value="Archaea"/>
</dbReference>
<evidence type="ECO:0000256" key="2">
    <source>
        <dbReference type="ARBA" id="ARBA00022705"/>
    </source>
</evidence>
<dbReference type="GO" id="GO:0006260">
    <property type="term" value="P:DNA replication"/>
    <property type="evidence" value="ECO:0007669"/>
    <property type="project" value="UniProtKB-UniRule"/>
</dbReference>
<dbReference type="InterPro" id="IPR027417">
    <property type="entry name" value="P-loop_NTPase"/>
</dbReference>
<dbReference type="STRING" id="1227454.C446_01833"/>
<dbReference type="Gene3D" id="1.10.10.10">
    <property type="entry name" value="Winged helix-like DNA-binding domain superfamily/Winged helix DNA-binding domain"/>
    <property type="match status" value="1"/>
</dbReference>
<evidence type="ECO:0000256" key="5">
    <source>
        <dbReference type="HAMAP-Rule" id="MF_01407"/>
    </source>
</evidence>
<reference evidence="8 9" key="1">
    <citation type="journal article" date="2014" name="PLoS Genet.">
        <title>Phylogenetically driven sequencing of extremely halophilic archaea reveals strategies for static and dynamic osmo-response.</title>
        <authorList>
            <person name="Becker E.A."/>
            <person name="Seitzer P.M."/>
            <person name="Tritt A."/>
            <person name="Larsen D."/>
            <person name="Krusor M."/>
            <person name="Yao A.I."/>
            <person name="Wu D."/>
            <person name="Madern D."/>
            <person name="Eisen J.A."/>
            <person name="Darling A.E."/>
            <person name="Facciotti M.T."/>
        </authorList>
    </citation>
    <scope>NUCLEOTIDE SEQUENCE [LARGE SCALE GENOMIC DNA]</scope>
    <source>
        <strain evidence="8 9">JCM 10879</strain>
    </source>
</reference>
<dbReference type="InterPro" id="IPR015163">
    <property type="entry name" value="Cdc6_C"/>
</dbReference>
<dbReference type="SUPFAM" id="SSF46785">
    <property type="entry name" value="Winged helix' DNA-binding domain"/>
    <property type="match status" value="1"/>
</dbReference>
<comment type="caution">
    <text evidence="5">Lacks conserved residue(s) required for the propagation of feature annotation.</text>
</comment>
<feature type="domain" description="Cdc6 C-terminal" evidence="7">
    <location>
        <begin position="306"/>
        <end position="390"/>
    </location>
</feature>
<keyword evidence="8" id="KW-0132">Cell division</keyword>
<proteinExistence type="inferred from homology"/>
<dbReference type="SMART" id="SM00382">
    <property type="entry name" value="AAA"/>
    <property type="match status" value="1"/>
</dbReference>
<dbReference type="AlphaFoldDB" id="M0MML7"/>
<keyword evidence="2 5" id="KW-0235">DNA replication</keyword>
<dbReference type="HAMAP" id="MF_01407">
    <property type="entry name" value="ORC1_type_DNA_replic_protein"/>
    <property type="match status" value="1"/>
</dbReference>
<comment type="caution">
    <text evidence="8">The sequence shown here is derived from an EMBL/GenBank/DDBJ whole genome shotgun (WGS) entry which is preliminary data.</text>
</comment>
<feature type="binding site" evidence="5">
    <location>
        <position position="223"/>
    </location>
    <ligand>
        <name>ATP</name>
        <dbReference type="ChEBI" id="CHEBI:30616"/>
    </ligand>
</feature>
<dbReference type="SMART" id="SM01074">
    <property type="entry name" value="Cdc6_C"/>
    <property type="match status" value="1"/>
</dbReference>
<name>M0MML7_9EURY</name>
<evidence type="ECO:0000256" key="3">
    <source>
        <dbReference type="ARBA" id="ARBA00022741"/>
    </source>
</evidence>
<dbReference type="InterPro" id="IPR050311">
    <property type="entry name" value="ORC1/CDC6"/>
</dbReference>
<dbReference type="InterPro" id="IPR014277">
    <property type="entry name" value="Orc1/Cdc6_arc"/>
</dbReference>
<evidence type="ECO:0000313" key="8">
    <source>
        <dbReference type="EMBL" id="EMA45979.1"/>
    </source>
</evidence>
<comment type="similarity">
    <text evidence="1 5">Belongs to the CDC6/cdc18 family.</text>
</comment>
<evidence type="ECO:0000259" key="7">
    <source>
        <dbReference type="SMART" id="SM01074"/>
    </source>
</evidence>
<dbReference type="GO" id="GO:0005524">
    <property type="term" value="F:ATP binding"/>
    <property type="evidence" value="ECO:0007669"/>
    <property type="project" value="UniProtKB-UniRule"/>
</dbReference>
<dbReference type="SUPFAM" id="SSF52540">
    <property type="entry name" value="P-loop containing nucleoside triphosphate hydrolases"/>
    <property type="match status" value="1"/>
</dbReference>
<keyword evidence="8" id="KW-0131">Cell cycle</keyword>
<dbReference type="Gene3D" id="1.10.8.60">
    <property type="match status" value="1"/>
</dbReference>
<dbReference type="NCBIfam" id="TIGR02928">
    <property type="entry name" value="orc1/cdc6 family replication initiation protein"/>
    <property type="match status" value="1"/>
</dbReference>